<protein>
    <submittedName>
        <fullName evidence="2">Uncharacterized protein</fullName>
    </submittedName>
</protein>
<accession>A0A7C8ZPF3</accession>
<evidence type="ECO:0000256" key="1">
    <source>
        <dbReference type="SAM" id="MobiDB-lite"/>
    </source>
</evidence>
<reference evidence="2" key="2">
    <citation type="submission" date="2020-07" db="EMBL/GenBank/DDBJ databases">
        <authorList>
            <person name="Vera ALvarez R."/>
            <person name="Arias-Moreno D.M."/>
            <person name="Jimenez-Jacinto V."/>
            <person name="Jimenez-Bremont J.F."/>
            <person name="Swaminathan K."/>
            <person name="Moose S.P."/>
            <person name="Guerrero-Gonzalez M.L."/>
            <person name="Marino-Ramirez L."/>
            <person name="Landsman D."/>
            <person name="Rodriguez-Kessler M."/>
            <person name="Delgado-Sanchez P."/>
        </authorList>
    </citation>
    <scope>NUCLEOTIDE SEQUENCE</scope>
    <source>
        <tissue evidence="2">Cladode</tissue>
    </source>
</reference>
<dbReference type="EMBL" id="GISG01152987">
    <property type="protein sequence ID" value="MBA4647916.1"/>
    <property type="molecule type" value="Transcribed_RNA"/>
</dbReference>
<evidence type="ECO:0000313" key="2">
    <source>
        <dbReference type="EMBL" id="MBA4647916.1"/>
    </source>
</evidence>
<organism evidence="2">
    <name type="scientific">Opuntia streptacantha</name>
    <name type="common">Prickly pear cactus</name>
    <name type="synonym">Opuntia cardona</name>
    <dbReference type="NCBI Taxonomy" id="393608"/>
    <lineage>
        <taxon>Eukaryota</taxon>
        <taxon>Viridiplantae</taxon>
        <taxon>Streptophyta</taxon>
        <taxon>Embryophyta</taxon>
        <taxon>Tracheophyta</taxon>
        <taxon>Spermatophyta</taxon>
        <taxon>Magnoliopsida</taxon>
        <taxon>eudicotyledons</taxon>
        <taxon>Gunneridae</taxon>
        <taxon>Pentapetalae</taxon>
        <taxon>Caryophyllales</taxon>
        <taxon>Cactineae</taxon>
        <taxon>Cactaceae</taxon>
        <taxon>Opuntioideae</taxon>
        <taxon>Opuntia</taxon>
    </lineage>
</organism>
<feature type="region of interest" description="Disordered" evidence="1">
    <location>
        <begin position="1"/>
        <end position="26"/>
    </location>
</feature>
<name>A0A7C8ZPF3_OPUST</name>
<sequence>MPLVGNRKLRQRSKAICSSPTKPTLTTSPHLPCVLYAHMTAAPSSSTHGGAATQIIPNFRKSPKSTSQPKPYIRNPKPTQQGTKPSPTTTIRRTEHQGGGYGFK</sequence>
<feature type="region of interest" description="Disordered" evidence="1">
    <location>
        <begin position="43"/>
        <end position="104"/>
    </location>
</feature>
<proteinExistence type="predicted"/>
<dbReference type="AlphaFoldDB" id="A0A7C8ZPF3"/>
<feature type="compositionally biased region" description="Polar residues" evidence="1">
    <location>
        <begin position="77"/>
        <end position="91"/>
    </location>
</feature>
<reference evidence="2" key="1">
    <citation type="journal article" date="2013" name="J. Plant Res.">
        <title>Effect of fungi and light on seed germination of three Opuntia species from semiarid lands of central Mexico.</title>
        <authorList>
            <person name="Delgado-Sanchez P."/>
            <person name="Jimenez-Bremont J.F."/>
            <person name="Guerrero-Gonzalez Mde L."/>
            <person name="Flores J."/>
        </authorList>
    </citation>
    <scope>NUCLEOTIDE SEQUENCE</scope>
    <source>
        <tissue evidence="2">Cladode</tissue>
    </source>
</reference>